<evidence type="ECO:0000313" key="6">
    <source>
        <dbReference type="EMBL" id="CUT17213.1"/>
    </source>
</evidence>
<organism evidence="6 7">
    <name type="scientific">Candidatus Ichthyocystis hellenicum</name>
    <dbReference type="NCBI Taxonomy" id="1561003"/>
    <lineage>
        <taxon>Bacteria</taxon>
        <taxon>Pseudomonadati</taxon>
        <taxon>Pseudomonadota</taxon>
        <taxon>Betaproteobacteria</taxon>
        <taxon>Burkholderiales</taxon>
        <taxon>Candidatus Ichthyocystis</taxon>
    </lineage>
</organism>
<evidence type="ECO:0000256" key="4">
    <source>
        <dbReference type="ARBA" id="ARBA00047206"/>
    </source>
</evidence>
<dbReference type="GO" id="GO:0005886">
    <property type="term" value="C:plasma membrane"/>
    <property type="evidence" value="ECO:0007669"/>
    <property type="project" value="TreeGrafter"/>
</dbReference>
<dbReference type="Gene3D" id="3.30.450.90">
    <property type="match status" value="1"/>
</dbReference>
<dbReference type="GO" id="GO:0015627">
    <property type="term" value="C:type II protein secretion system complex"/>
    <property type="evidence" value="ECO:0007669"/>
    <property type="project" value="TreeGrafter"/>
</dbReference>
<reference evidence="7" key="1">
    <citation type="submission" date="2015-11" db="EMBL/GenBank/DDBJ databases">
        <authorList>
            <person name="Seth-Smith H.M.B."/>
        </authorList>
    </citation>
    <scope>NUCLEOTIDE SEQUENCE [LARGE SCALE GENOMIC DNA]</scope>
    <source>
        <strain evidence="7">2013Ark11</strain>
    </source>
</reference>
<dbReference type="InterPro" id="IPR001482">
    <property type="entry name" value="T2SS/T4SS_dom"/>
</dbReference>
<dbReference type="PROSITE" id="PS00662">
    <property type="entry name" value="T2SP_E"/>
    <property type="match status" value="1"/>
</dbReference>
<dbReference type="InterPro" id="IPR003593">
    <property type="entry name" value="AAA+_ATPase"/>
</dbReference>
<dbReference type="RefSeq" id="WP_092343149.1">
    <property type="nucleotide sequence ID" value="NZ_FLSL01000092.1"/>
</dbReference>
<dbReference type="CDD" id="cd01129">
    <property type="entry name" value="PulE-GspE-like"/>
    <property type="match status" value="1"/>
</dbReference>
<dbReference type="OrthoDB" id="9808272at2"/>
<proteinExistence type="inferred from homology"/>
<dbReference type="PATRIC" id="fig|1561003.3.peg.373"/>
<dbReference type="STRING" id="1561003.Ark11_0359"/>
<dbReference type="Gene3D" id="3.30.300.160">
    <property type="entry name" value="Type II secretion system, protein E, N-terminal domain"/>
    <property type="match status" value="1"/>
</dbReference>
<keyword evidence="3" id="KW-0067">ATP-binding</keyword>
<evidence type="ECO:0000313" key="7">
    <source>
        <dbReference type="Proteomes" id="UP000198651"/>
    </source>
</evidence>
<evidence type="ECO:0000256" key="1">
    <source>
        <dbReference type="ARBA" id="ARBA00006611"/>
    </source>
</evidence>
<dbReference type="PANTHER" id="PTHR30258">
    <property type="entry name" value="TYPE II SECRETION SYSTEM PROTEIN GSPE-RELATED"/>
    <property type="match status" value="1"/>
</dbReference>
<dbReference type="Pfam" id="PF22341">
    <property type="entry name" value="GSPE_N1E"/>
    <property type="match status" value="1"/>
</dbReference>
<feature type="domain" description="Bacterial type II secretion system protein E" evidence="5">
    <location>
        <begin position="307"/>
        <end position="321"/>
    </location>
</feature>
<gene>
    <name evidence="6" type="primary">gspE</name>
    <name evidence="6" type="ORF">Ark11_0359</name>
</gene>
<dbReference type="GO" id="GO:0016887">
    <property type="term" value="F:ATP hydrolysis activity"/>
    <property type="evidence" value="ECO:0007669"/>
    <property type="project" value="TreeGrafter"/>
</dbReference>
<name>A0A0S4M4L0_9BURK</name>
<keyword evidence="7" id="KW-1185">Reference proteome</keyword>
<dbReference type="InterPro" id="IPR054757">
    <property type="entry name" value="GSPE_N1E"/>
</dbReference>
<accession>A0A0S4M4L0</accession>
<dbReference type="Pfam" id="PF00437">
    <property type="entry name" value="T2SSE"/>
    <property type="match status" value="1"/>
</dbReference>
<dbReference type="Gene3D" id="3.40.50.300">
    <property type="entry name" value="P-loop containing nucleotide triphosphate hydrolases"/>
    <property type="match status" value="1"/>
</dbReference>
<comment type="similarity">
    <text evidence="1">Belongs to the GSP E family.</text>
</comment>
<dbReference type="InterPro" id="IPR037257">
    <property type="entry name" value="T2SS_E_N_sf"/>
</dbReference>
<dbReference type="AlphaFoldDB" id="A0A0S4M4L0"/>
<protein>
    <recommendedName>
        <fullName evidence="4">General secretion pathway protein E</fullName>
    </recommendedName>
</protein>
<dbReference type="EMBL" id="LN906597">
    <property type="protein sequence ID" value="CUT17213.1"/>
    <property type="molecule type" value="Genomic_DNA"/>
</dbReference>
<dbReference type="FunFam" id="3.30.450.90:FF:000001">
    <property type="entry name" value="Type II secretion system ATPase GspE"/>
    <property type="match status" value="1"/>
</dbReference>
<evidence type="ECO:0000256" key="2">
    <source>
        <dbReference type="ARBA" id="ARBA00022741"/>
    </source>
</evidence>
<dbReference type="Proteomes" id="UP000198651">
    <property type="component" value="Chromosome I"/>
</dbReference>
<dbReference type="InterPro" id="IPR027417">
    <property type="entry name" value="P-loop_NTPase"/>
</dbReference>
<evidence type="ECO:0000256" key="3">
    <source>
        <dbReference type="ARBA" id="ARBA00022840"/>
    </source>
</evidence>
<dbReference type="SUPFAM" id="SSF160246">
    <property type="entry name" value="EspE N-terminal domain-like"/>
    <property type="match status" value="1"/>
</dbReference>
<dbReference type="SUPFAM" id="SSF52540">
    <property type="entry name" value="P-loop containing nucleoside triphosphate hydrolases"/>
    <property type="match status" value="1"/>
</dbReference>
<dbReference type="GO" id="GO:0005524">
    <property type="term" value="F:ATP binding"/>
    <property type="evidence" value="ECO:0007669"/>
    <property type="project" value="UniProtKB-KW"/>
</dbReference>
<dbReference type="GO" id="GO:0015628">
    <property type="term" value="P:protein secretion by the type II secretion system"/>
    <property type="evidence" value="ECO:0007669"/>
    <property type="project" value="TreeGrafter"/>
</dbReference>
<sequence length="491" mass="54686">MSTDLSYAYSRLHNIIILEDTVFVTATTNLVALNEVFRFYEKCFDVHVLLQSEFDQRLAVAYSDAQSRKSASDVVDAAGEELDLTALFDDMPVKEDLLNNDNDAPIVRTINALLTQAVRDRASDIHIEPFEKSSLVRFRIDGLLVNIAQPRRSLHAPIVSRIKVMAKMDIAEKRLPQDGRIAVRLGNRQVDVRVSTLPTVYGERVVVRLLDKDAGVLSFRDLGLSDDIQMRINRILAMPHGILLVTGPTGSGKTTTLYAALKSFTKTTQKNIMTVEDPVEYDLEGVSQTSVNVRIGMNFSRALRSILRQDPDVVMIGEIRDVDTAQIAVQASLTGHFVLATLHTNDSLSAVTRLRDMGIEPFLLAPVIRGVLAQRLVRRVCHQCRKFKIISPALSRLLSLPEGEKVPEAVGCDHCRFSGYSGRVGVFELLEITPLLESMIHSCASEQTLREKAFEQGFITLREYACHLIREGLTTPEEVLSLGRETEDASL</sequence>
<keyword evidence="2" id="KW-0547">Nucleotide-binding</keyword>
<dbReference type="SMART" id="SM00382">
    <property type="entry name" value="AAA"/>
    <property type="match status" value="1"/>
</dbReference>
<dbReference type="PANTHER" id="PTHR30258:SF27">
    <property type="entry name" value="BACTERIOPHAGE ADSORPTION PROTEIN B-RELATED"/>
    <property type="match status" value="1"/>
</dbReference>
<evidence type="ECO:0000259" key="5">
    <source>
        <dbReference type="PROSITE" id="PS00662"/>
    </source>
</evidence>